<evidence type="ECO:0000259" key="8">
    <source>
        <dbReference type="Pfam" id="PF02601"/>
    </source>
</evidence>
<keyword evidence="1 5" id="KW-0963">Cytoplasm</keyword>
<dbReference type="InterPro" id="IPR003753">
    <property type="entry name" value="Exonuc_VII_L"/>
</dbReference>
<dbReference type="NCBIfam" id="TIGR00237">
    <property type="entry name" value="xseA"/>
    <property type="match status" value="1"/>
</dbReference>
<dbReference type="GO" id="GO:0006308">
    <property type="term" value="P:DNA catabolic process"/>
    <property type="evidence" value="ECO:0007669"/>
    <property type="project" value="UniProtKB-UniRule"/>
</dbReference>
<evidence type="ECO:0000256" key="7">
    <source>
        <dbReference type="SAM" id="Coils"/>
    </source>
</evidence>
<feature type="coiled-coil region" evidence="7">
    <location>
        <begin position="310"/>
        <end position="382"/>
    </location>
</feature>
<dbReference type="PANTHER" id="PTHR30008:SF0">
    <property type="entry name" value="EXODEOXYRIBONUCLEASE 7 LARGE SUBUNIT"/>
    <property type="match status" value="1"/>
</dbReference>
<organism evidence="10 11">
    <name type="scientific">Alkalicoccus saliphilus</name>
    <dbReference type="NCBI Taxonomy" id="200989"/>
    <lineage>
        <taxon>Bacteria</taxon>
        <taxon>Bacillati</taxon>
        <taxon>Bacillota</taxon>
        <taxon>Bacilli</taxon>
        <taxon>Bacillales</taxon>
        <taxon>Bacillaceae</taxon>
        <taxon>Alkalicoccus</taxon>
    </lineage>
</organism>
<dbReference type="InterPro" id="IPR025824">
    <property type="entry name" value="OB-fold_nuc-bd_dom"/>
</dbReference>
<reference evidence="10 11" key="1">
    <citation type="submission" date="2018-03" db="EMBL/GenBank/DDBJ databases">
        <title>Alkalicoccus saliphilus sp. nov., isolated from a mineral pool.</title>
        <authorList>
            <person name="Zhao B."/>
        </authorList>
    </citation>
    <scope>NUCLEOTIDE SEQUENCE [LARGE SCALE GENOMIC DNA]</scope>
    <source>
        <strain evidence="10 11">6AG</strain>
    </source>
</reference>
<dbReference type="Pfam" id="PF13742">
    <property type="entry name" value="tRNA_anti_2"/>
    <property type="match status" value="1"/>
</dbReference>
<name>A0A2T4UAP2_9BACI</name>
<keyword evidence="2 5" id="KW-0540">Nuclease</keyword>
<feature type="domain" description="OB-fold nucleic acid binding" evidence="9">
    <location>
        <begin position="6"/>
        <end position="101"/>
    </location>
</feature>
<dbReference type="EMBL" id="PZJJ01000001">
    <property type="protein sequence ID" value="PTL40468.1"/>
    <property type="molecule type" value="Genomic_DNA"/>
</dbReference>
<evidence type="ECO:0000256" key="3">
    <source>
        <dbReference type="ARBA" id="ARBA00022801"/>
    </source>
</evidence>
<dbReference type="GO" id="GO:0008855">
    <property type="term" value="F:exodeoxyribonuclease VII activity"/>
    <property type="evidence" value="ECO:0007669"/>
    <property type="project" value="UniProtKB-UniRule"/>
</dbReference>
<dbReference type="EC" id="3.1.11.6" evidence="5"/>
<keyword evidence="3 5" id="KW-0378">Hydrolase</keyword>
<comment type="subunit">
    <text evidence="5">Heterooligomer composed of large and small subunits.</text>
</comment>
<dbReference type="CDD" id="cd04489">
    <property type="entry name" value="ExoVII_LU_OBF"/>
    <property type="match status" value="1"/>
</dbReference>
<comment type="subcellular location">
    <subcellularLocation>
        <location evidence="5 6">Cytoplasm</location>
    </subcellularLocation>
</comment>
<dbReference type="InterPro" id="IPR020579">
    <property type="entry name" value="Exonuc_VII_lsu_C"/>
</dbReference>
<dbReference type="Pfam" id="PF02601">
    <property type="entry name" value="Exonuc_VII_L"/>
    <property type="match status" value="1"/>
</dbReference>
<comment type="similarity">
    <text evidence="5 6">Belongs to the XseA family.</text>
</comment>
<accession>A0A2T4UAP2</accession>
<feature type="domain" description="Exonuclease VII large subunit C-terminal" evidence="8">
    <location>
        <begin position="124"/>
        <end position="439"/>
    </location>
</feature>
<comment type="catalytic activity">
    <reaction evidence="5 6">
        <text>Exonucleolytic cleavage in either 5'- to 3'- or 3'- to 5'-direction to yield nucleoside 5'-phosphates.</text>
        <dbReference type="EC" id="3.1.11.6"/>
    </reaction>
</comment>
<evidence type="ECO:0000256" key="1">
    <source>
        <dbReference type="ARBA" id="ARBA00022490"/>
    </source>
</evidence>
<dbReference type="HAMAP" id="MF_00378">
    <property type="entry name" value="Exonuc_7_L"/>
    <property type="match status" value="1"/>
</dbReference>
<keyword evidence="7" id="KW-0175">Coiled coil</keyword>
<evidence type="ECO:0000313" key="10">
    <source>
        <dbReference type="EMBL" id="PTL40468.1"/>
    </source>
</evidence>
<dbReference type="Proteomes" id="UP000240509">
    <property type="component" value="Unassembled WGS sequence"/>
</dbReference>
<evidence type="ECO:0000256" key="5">
    <source>
        <dbReference type="HAMAP-Rule" id="MF_00378"/>
    </source>
</evidence>
<evidence type="ECO:0000313" key="11">
    <source>
        <dbReference type="Proteomes" id="UP000240509"/>
    </source>
</evidence>
<dbReference type="GO" id="GO:0009318">
    <property type="term" value="C:exodeoxyribonuclease VII complex"/>
    <property type="evidence" value="ECO:0007669"/>
    <property type="project" value="UniProtKB-UniRule"/>
</dbReference>
<evidence type="ECO:0000256" key="2">
    <source>
        <dbReference type="ARBA" id="ARBA00022722"/>
    </source>
</evidence>
<comment type="function">
    <text evidence="5">Bidirectionally degrades single-stranded DNA into large acid-insoluble oligonucleotides, which are then degraded further into small acid-soluble oligonucleotides.</text>
</comment>
<sequence length="451" mass="51338">MNGQFLSVYDVTVKIKKLLDTSAALQNVWVRAEISNFKKHSRGHMYFTLKDDRSRLQSVMFAGSNKSLRFTPENGMGVLVRGDISVYEPFGQYQFYVKEMQPDGIGDLYLAFEQLKKKLEAAGYFEESRKKPLPRIPERIAVVTSPTGAAVRDIVTTLRRRYPLAKVTLLPVLVQGPHASGSISRAVRQADEAGIFEVMIIGRGGGSLEELWAFNEEEVAKAVFESQTPVVSAVGHETDVTISDFTADLRAPTPTAAAEMVVPDIQEMRAFTAERHARLQRTMIQHMKQAGDQLKRLENSYAFKYPKKLLEEKEQQLDMMQERLKRSLRQASQEQQQRLQSWHERLKNVHPEKQAASQREKAEQLEKNLVRTMELLMKNKNQQLSMQVSKLDLLSPLQLMKKGYSLVYNEEKSLIKSIEDTYEGGAVTIRLQDGSLDCTVKKQVQEERKGL</sequence>
<keyword evidence="11" id="KW-1185">Reference proteome</keyword>
<dbReference type="PANTHER" id="PTHR30008">
    <property type="entry name" value="EXODEOXYRIBONUCLEASE 7 LARGE SUBUNIT"/>
    <property type="match status" value="1"/>
</dbReference>
<dbReference type="GO" id="GO:0005737">
    <property type="term" value="C:cytoplasm"/>
    <property type="evidence" value="ECO:0007669"/>
    <property type="project" value="UniProtKB-SubCell"/>
</dbReference>
<dbReference type="GO" id="GO:0003676">
    <property type="term" value="F:nucleic acid binding"/>
    <property type="evidence" value="ECO:0007669"/>
    <property type="project" value="InterPro"/>
</dbReference>
<evidence type="ECO:0000259" key="9">
    <source>
        <dbReference type="Pfam" id="PF13742"/>
    </source>
</evidence>
<dbReference type="OrthoDB" id="9802795at2"/>
<dbReference type="RefSeq" id="WP_107582969.1">
    <property type="nucleotide sequence ID" value="NZ_PZJJ01000001.1"/>
</dbReference>
<protein>
    <recommendedName>
        <fullName evidence="5">Exodeoxyribonuclease 7 large subunit</fullName>
        <ecNumber evidence="5">3.1.11.6</ecNumber>
    </recommendedName>
    <alternativeName>
        <fullName evidence="5">Exodeoxyribonuclease VII large subunit</fullName>
        <shortName evidence="5">Exonuclease VII large subunit</shortName>
    </alternativeName>
</protein>
<evidence type="ECO:0000256" key="6">
    <source>
        <dbReference type="RuleBase" id="RU004355"/>
    </source>
</evidence>
<dbReference type="AlphaFoldDB" id="A0A2T4UAP2"/>
<proteinExistence type="inferred from homology"/>
<gene>
    <name evidence="5" type="primary">xseA</name>
    <name evidence="10" type="ORF">C6Y45_00740</name>
</gene>
<keyword evidence="4 5" id="KW-0269">Exonuclease</keyword>
<comment type="caution">
    <text evidence="10">The sequence shown here is derived from an EMBL/GenBank/DDBJ whole genome shotgun (WGS) entry which is preliminary data.</text>
</comment>
<evidence type="ECO:0000256" key="4">
    <source>
        <dbReference type="ARBA" id="ARBA00022839"/>
    </source>
</evidence>